<evidence type="ECO:0000256" key="2">
    <source>
        <dbReference type="ARBA" id="ARBA00022707"/>
    </source>
</evidence>
<dbReference type="InterPro" id="IPR028846">
    <property type="entry name" value="Recoverin"/>
</dbReference>
<evidence type="ECO:0000313" key="5">
    <source>
        <dbReference type="EMBL" id="CAF1683451.1"/>
    </source>
</evidence>
<comment type="similarity">
    <text evidence="1">Belongs to the recoverin family.</text>
</comment>
<sequence length="130" mass="14717">MTTYQQLYPESCKQLTSNNLLDTIATNHDGTVDFNEFLFLVAVGNSTGNVDERLDIIFDLWYVSNDGLLDINELAHIISAMYDRAGVKDRQGDKNPTYRAKEIMKKLDASGDKKSNKENFINGLKHDEVI</sequence>
<evidence type="ECO:0000313" key="7">
    <source>
        <dbReference type="Proteomes" id="UP000663834"/>
    </source>
</evidence>
<organism evidence="5 7">
    <name type="scientific">Rotaria magnacalcarata</name>
    <dbReference type="NCBI Taxonomy" id="392030"/>
    <lineage>
        <taxon>Eukaryota</taxon>
        <taxon>Metazoa</taxon>
        <taxon>Spiralia</taxon>
        <taxon>Gnathifera</taxon>
        <taxon>Rotifera</taxon>
        <taxon>Eurotatoria</taxon>
        <taxon>Bdelloidea</taxon>
        <taxon>Philodinida</taxon>
        <taxon>Philodinidae</taxon>
        <taxon>Rotaria</taxon>
    </lineage>
</organism>
<reference evidence="5" key="1">
    <citation type="submission" date="2021-02" db="EMBL/GenBank/DDBJ databases">
        <authorList>
            <person name="Nowell W R."/>
        </authorList>
    </citation>
    <scope>NUCLEOTIDE SEQUENCE</scope>
</reference>
<evidence type="ECO:0000313" key="6">
    <source>
        <dbReference type="EMBL" id="CAF2049778.1"/>
    </source>
</evidence>
<dbReference type="Proteomes" id="UP000663834">
    <property type="component" value="Unassembled WGS sequence"/>
</dbReference>
<dbReference type="AlphaFoldDB" id="A0A816H6Y4"/>
<dbReference type="EMBL" id="CAJNOW010021253">
    <property type="protein sequence ID" value="CAF1683451.1"/>
    <property type="molecule type" value="Genomic_DNA"/>
</dbReference>
<keyword evidence="3" id="KW-0677">Repeat</keyword>
<protein>
    <recommendedName>
        <fullName evidence="8">Calmodulin</fullName>
    </recommendedName>
</protein>
<evidence type="ECO:0008006" key="8">
    <source>
        <dbReference type="Google" id="ProtNLM"/>
    </source>
</evidence>
<dbReference type="SUPFAM" id="SSF47473">
    <property type="entry name" value="EF-hand"/>
    <property type="match status" value="1"/>
</dbReference>
<dbReference type="Gene3D" id="1.10.238.10">
    <property type="entry name" value="EF-hand"/>
    <property type="match status" value="1"/>
</dbReference>
<evidence type="ECO:0000256" key="1">
    <source>
        <dbReference type="ARBA" id="ARBA00006049"/>
    </source>
</evidence>
<dbReference type="PANTHER" id="PTHR23055:SF178">
    <property type="entry name" value="NEUROCALCIN HOMOLOG"/>
    <property type="match status" value="1"/>
</dbReference>
<evidence type="ECO:0000256" key="4">
    <source>
        <dbReference type="ARBA" id="ARBA00023288"/>
    </source>
</evidence>
<dbReference type="InterPro" id="IPR011992">
    <property type="entry name" value="EF-hand-dom_pair"/>
</dbReference>
<dbReference type="PRINTS" id="PR00450">
    <property type="entry name" value="RECOVERIN"/>
</dbReference>
<name>A0A816H6Y4_9BILA</name>
<keyword evidence="4" id="KW-0449">Lipoprotein</keyword>
<dbReference type="OrthoDB" id="191686at2759"/>
<keyword evidence="2" id="KW-0519">Myristate</keyword>
<proteinExistence type="inferred from homology"/>
<evidence type="ECO:0000256" key="3">
    <source>
        <dbReference type="ARBA" id="ARBA00022737"/>
    </source>
</evidence>
<dbReference type="GO" id="GO:0005509">
    <property type="term" value="F:calcium ion binding"/>
    <property type="evidence" value="ECO:0007669"/>
    <property type="project" value="InterPro"/>
</dbReference>
<gene>
    <name evidence="5" type="ORF">KQP761_LOCUS37522</name>
    <name evidence="6" type="ORF">MBJ925_LOCUS12783</name>
</gene>
<accession>A0A816H6Y4</accession>
<dbReference type="PANTHER" id="PTHR23055">
    <property type="entry name" value="CALCIUM BINDING PROTEINS"/>
    <property type="match status" value="1"/>
</dbReference>
<dbReference type="EMBL" id="CAJNRE010005808">
    <property type="protein sequence ID" value="CAF2049778.1"/>
    <property type="molecule type" value="Genomic_DNA"/>
</dbReference>
<dbReference type="Proteomes" id="UP000663824">
    <property type="component" value="Unassembled WGS sequence"/>
</dbReference>
<comment type="caution">
    <text evidence="5">The sequence shown here is derived from an EMBL/GenBank/DDBJ whole genome shotgun (WGS) entry which is preliminary data.</text>
</comment>